<organism evidence="2 3">
    <name type="scientific">Reticulomyxa filosa</name>
    <dbReference type="NCBI Taxonomy" id="46433"/>
    <lineage>
        <taxon>Eukaryota</taxon>
        <taxon>Sar</taxon>
        <taxon>Rhizaria</taxon>
        <taxon>Retaria</taxon>
        <taxon>Foraminifera</taxon>
        <taxon>Monothalamids</taxon>
        <taxon>Reticulomyxidae</taxon>
        <taxon>Reticulomyxa</taxon>
    </lineage>
</organism>
<dbReference type="Proteomes" id="UP000023152">
    <property type="component" value="Unassembled WGS sequence"/>
</dbReference>
<gene>
    <name evidence="2" type="ORF">RFI_35309</name>
</gene>
<comment type="caution">
    <text evidence="2">The sequence shown here is derived from an EMBL/GenBank/DDBJ whole genome shotgun (WGS) entry which is preliminary data.</text>
</comment>
<dbReference type="AlphaFoldDB" id="X6LLV3"/>
<dbReference type="EMBL" id="ASPP01036638">
    <property type="protein sequence ID" value="ETO02127.1"/>
    <property type="molecule type" value="Genomic_DNA"/>
</dbReference>
<evidence type="ECO:0000313" key="3">
    <source>
        <dbReference type="Proteomes" id="UP000023152"/>
    </source>
</evidence>
<keyword evidence="3" id="KW-1185">Reference proteome</keyword>
<reference evidence="2 3" key="1">
    <citation type="journal article" date="2013" name="Curr. Biol.">
        <title>The Genome of the Foraminiferan Reticulomyxa filosa.</title>
        <authorList>
            <person name="Glockner G."/>
            <person name="Hulsmann N."/>
            <person name="Schleicher M."/>
            <person name="Noegel A.A."/>
            <person name="Eichinger L."/>
            <person name="Gallinger C."/>
            <person name="Pawlowski J."/>
            <person name="Sierra R."/>
            <person name="Euteneuer U."/>
            <person name="Pillet L."/>
            <person name="Moustafa A."/>
            <person name="Platzer M."/>
            <person name="Groth M."/>
            <person name="Szafranski K."/>
            <person name="Schliwa M."/>
        </authorList>
    </citation>
    <scope>NUCLEOTIDE SEQUENCE [LARGE SCALE GENOMIC DNA]</scope>
</reference>
<evidence type="ECO:0000256" key="1">
    <source>
        <dbReference type="SAM" id="MobiDB-lite"/>
    </source>
</evidence>
<evidence type="ECO:0000313" key="2">
    <source>
        <dbReference type="EMBL" id="ETO02127.1"/>
    </source>
</evidence>
<protein>
    <submittedName>
        <fullName evidence="2">Uncharacterized protein</fullName>
    </submittedName>
</protein>
<feature type="region of interest" description="Disordered" evidence="1">
    <location>
        <begin position="57"/>
        <end position="87"/>
    </location>
</feature>
<accession>X6LLV3</accession>
<feature type="non-terminal residue" evidence="2">
    <location>
        <position position="1"/>
    </location>
</feature>
<sequence length="87" mass="9747">TNDKVADPVISENAYTDANITQTQKNLDEDFDPTKQREKEVVKPELPPLSIVTPVNISEREESNSNEKQTNLELQAADQQHISALDV</sequence>
<name>X6LLV3_RETFI</name>
<feature type="compositionally biased region" description="Polar residues" evidence="1">
    <location>
        <begin position="68"/>
        <end position="87"/>
    </location>
</feature>
<proteinExistence type="predicted"/>